<dbReference type="PROSITE" id="PS50977">
    <property type="entry name" value="HTH_TETR_2"/>
    <property type="match status" value="1"/>
</dbReference>
<organism evidence="5 6">
    <name type="scientific">Radiobacillus deserti</name>
    <dbReference type="NCBI Taxonomy" id="2594883"/>
    <lineage>
        <taxon>Bacteria</taxon>
        <taxon>Bacillati</taxon>
        <taxon>Bacillota</taxon>
        <taxon>Bacilli</taxon>
        <taxon>Bacillales</taxon>
        <taxon>Bacillaceae</taxon>
        <taxon>Radiobacillus</taxon>
    </lineage>
</organism>
<name>A0A516KCS3_9BACI</name>
<evidence type="ECO:0000256" key="3">
    <source>
        <dbReference type="PROSITE-ProRule" id="PRU00335"/>
    </source>
</evidence>
<dbReference type="GO" id="GO:0003677">
    <property type="term" value="F:DNA binding"/>
    <property type="evidence" value="ECO:0007669"/>
    <property type="project" value="UniProtKB-UniRule"/>
</dbReference>
<dbReference type="Pfam" id="PF00440">
    <property type="entry name" value="TetR_N"/>
    <property type="match status" value="1"/>
</dbReference>
<evidence type="ECO:0000313" key="6">
    <source>
        <dbReference type="Proteomes" id="UP000315215"/>
    </source>
</evidence>
<dbReference type="PANTHER" id="PTHR43479:SF7">
    <property type="entry name" value="TETR-FAMILY TRANSCRIPTIONAL REGULATOR"/>
    <property type="match status" value="1"/>
</dbReference>
<proteinExistence type="predicted"/>
<keyword evidence="2 3" id="KW-0238">DNA-binding</keyword>
<protein>
    <submittedName>
        <fullName evidence="5">TetR/AcrR family transcriptional regulator</fullName>
    </submittedName>
</protein>
<dbReference type="Pfam" id="PF14278">
    <property type="entry name" value="TetR_C_8"/>
    <property type="match status" value="1"/>
</dbReference>
<dbReference type="InterPro" id="IPR001647">
    <property type="entry name" value="HTH_TetR"/>
</dbReference>
<dbReference type="KEGG" id="aqt:FN924_02775"/>
<dbReference type="Proteomes" id="UP000315215">
    <property type="component" value="Chromosome"/>
</dbReference>
<dbReference type="RefSeq" id="WP_143891961.1">
    <property type="nucleotide sequence ID" value="NZ_CP041666.1"/>
</dbReference>
<keyword evidence="6" id="KW-1185">Reference proteome</keyword>
<dbReference type="AlphaFoldDB" id="A0A516KCS3"/>
<feature type="DNA-binding region" description="H-T-H motif" evidence="3">
    <location>
        <begin position="31"/>
        <end position="50"/>
    </location>
</feature>
<dbReference type="PANTHER" id="PTHR43479">
    <property type="entry name" value="ACREF/ENVCD OPERON REPRESSOR-RELATED"/>
    <property type="match status" value="1"/>
</dbReference>
<dbReference type="EMBL" id="CP041666">
    <property type="protein sequence ID" value="QDP39211.1"/>
    <property type="molecule type" value="Genomic_DNA"/>
</dbReference>
<keyword evidence="1" id="KW-0678">Repressor</keyword>
<dbReference type="Gene3D" id="1.10.357.10">
    <property type="entry name" value="Tetracycline Repressor, domain 2"/>
    <property type="match status" value="1"/>
</dbReference>
<evidence type="ECO:0000259" key="4">
    <source>
        <dbReference type="PROSITE" id="PS50977"/>
    </source>
</evidence>
<dbReference type="InterPro" id="IPR050624">
    <property type="entry name" value="HTH-type_Tx_Regulator"/>
</dbReference>
<reference evidence="5 6" key="1">
    <citation type="submission" date="2019-07" db="EMBL/GenBank/DDBJ databases">
        <authorList>
            <person name="Li J."/>
        </authorList>
    </citation>
    <scope>NUCLEOTIDE SEQUENCE [LARGE SCALE GENOMIC DNA]</scope>
    <source>
        <strain evidence="5 6">TKL69</strain>
    </source>
</reference>
<evidence type="ECO:0000256" key="1">
    <source>
        <dbReference type="ARBA" id="ARBA00022491"/>
    </source>
</evidence>
<accession>A0A516KCS3</accession>
<dbReference type="InterPro" id="IPR039532">
    <property type="entry name" value="TetR_C_Firmicutes"/>
</dbReference>
<sequence length="200" mass="23268">MTVDRRINKSKMALMDALILLMEQSPFEKITITEIVQHANLNRGTFYRHYQTKDELLEDLIDNVLNDFMRSYRSPYQNIDRLYVQELTASKIKIFEHVYAYSRFYSSIVSSNAIPGFQQKICDVLKQLAKEDLEMTLAKSDVEPDLLTSYYAYAIFGLIMEWIQAGFKYTPAYMAEQLIQILHIQPADPIVLKHHSEGNA</sequence>
<gene>
    <name evidence="5" type="ORF">FN924_02775</name>
</gene>
<evidence type="ECO:0000256" key="2">
    <source>
        <dbReference type="ARBA" id="ARBA00023125"/>
    </source>
</evidence>
<feature type="domain" description="HTH tetR-type" evidence="4">
    <location>
        <begin position="8"/>
        <end position="68"/>
    </location>
</feature>
<dbReference type="SUPFAM" id="SSF46689">
    <property type="entry name" value="Homeodomain-like"/>
    <property type="match status" value="1"/>
</dbReference>
<dbReference type="OrthoDB" id="9810250at2"/>
<dbReference type="InterPro" id="IPR009057">
    <property type="entry name" value="Homeodomain-like_sf"/>
</dbReference>
<evidence type="ECO:0000313" key="5">
    <source>
        <dbReference type="EMBL" id="QDP39211.1"/>
    </source>
</evidence>